<feature type="domain" description="Virulence-associated protein E-like" evidence="1">
    <location>
        <begin position="98"/>
        <end position="309"/>
    </location>
</feature>
<feature type="non-terminal residue" evidence="2">
    <location>
        <position position="1"/>
    </location>
</feature>
<dbReference type="PANTHER" id="PTHR34985">
    <property type="entry name" value="SLR0554 PROTEIN"/>
    <property type="match status" value="1"/>
</dbReference>
<evidence type="ECO:0000259" key="1">
    <source>
        <dbReference type="Pfam" id="PF05272"/>
    </source>
</evidence>
<name>A0A0F9EF48_9ZZZZ</name>
<reference evidence="2" key="1">
    <citation type="journal article" date="2015" name="Nature">
        <title>Complex archaea that bridge the gap between prokaryotes and eukaryotes.</title>
        <authorList>
            <person name="Spang A."/>
            <person name="Saw J.H."/>
            <person name="Jorgensen S.L."/>
            <person name="Zaremba-Niedzwiedzka K."/>
            <person name="Martijn J."/>
            <person name="Lind A.E."/>
            <person name="van Eijk R."/>
            <person name="Schleper C."/>
            <person name="Guy L."/>
            <person name="Ettema T.J."/>
        </authorList>
    </citation>
    <scope>NUCLEOTIDE SEQUENCE</scope>
</reference>
<organism evidence="2">
    <name type="scientific">marine sediment metagenome</name>
    <dbReference type="NCBI Taxonomy" id="412755"/>
    <lineage>
        <taxon>unclassified sequences</taxon>
        <taxon>metagenomes</taxon>
        <taxon>ecological metagenomes</taxon>
    </lineage>
</organism>
<dbReference type="PANTHER" id="PTHR34985:SF1">
    <property type="entry name" value="SLR0554 PROTEIN"/>
    <property type="match status" value="1"/>
</dbReference>
<dbReference type="AlphaFoldDB" id="A0A0F9EF48"/>
<dbReference type="Pfam" id="PF05272">
    <property type="entry name" value="VapE-like_dom"/>
    <property type="match status" value="1"/>
</dbReference>
<dbReference type="InterPro" id="IPR007936">
    <property type="entry name" value="VapE-like_dom"/>
</dbReference>
<dbReference type="EMBL" id="LAZR01027721">
    <property type="protein sequence ID" value="KKL64851.1"/>
    <property type="molecule type" value="Genomic_DNA"/>
</dbReference>
<evidence type="ECO:0000313" key="2">
    <source>
        <dbReference type="EMBL" id="KKL64851.1"/>
    </source>
</evidence>
<proteinExistence type="predicted"/>
<comment type="caution">
    <text evidence="2">The sequence shown here is derived from an EMBL/GenBank/DDBJ whole genome shotgun (WGS) entry which is preliminary data.</text>
</comment>
<accession>A0A0F9EF48</accession>
<gene>
    <name evidence="2" type="ORF">LCGC14_2160840</name>
</gene>
<protein>
    <recommendedName>
        <fullName evidence="1">Virulence-associated protein E-like domain-containing protein</fullName>
    </recommendedName>
</protein>
<sequence length="386" mass="44334">IPLSIGKNGPHNNINNALLILNNAPDFADSTWFDEFFQRVFTSWGKTAPHEWGDADEIGITKLIQEKFGIAQMKPQTVYQAMVCITQESRRNAPRDWMESLVWDGMERLHRFLNLAFGAEHSEYHSAAGRNFILGIVARTFSPGCKLDTMPVFEGPQGGLKSTALEAIASKEWFAETSESPDKKDFFLTLPGKLIVEISELDSFRKAEVTTIKKMLSCHTDRYRLPYSRTAQDFPRRSVFAGTTNHSDWQPDETGARRFWPVKCGEIDLEYIRNNREQLFAEALAKFRAGEKWWLMPEEATRERQEQSRLTDSWEESVAGYVEKSFRFAGVSTREILCEAIKIDEANHSRAEQMRVAKIMHVLGWEKCQSRISGIVSRYWSKNTEE</sequence>